<dbReference type="AlphaFoldDB" id="A0A2P7QHC7"/>
<dbReference type="Gene3D" id="2.60.120.10">
    <property type="entry name" value="Jelly Rolls"/>
    <property type="match status" value="1"/>
</dbReference>
<gene>
    <name evidence="5" type="ORF">C7I55_22835</name>
</gene>
<dbReference type="InterPro" id="IPR014710">
    <property type="entry name" value="RmlC-like_jellyroll"/>
</dbReference>
<dbReference type="SMART" id="SM00419">
    <property type="entry name" value="HTH_CRP"/>
    <property type="match status" value="1"/>
</dbReference>
<dbReference type="InterPro" id="IPR036390">
    <property type="entry name" value="WH_DNA-bd_sf"/>
</dbReference>
<dbReference type="SUPFAM" id="SSF51206">
    <property type="entry name" value="cAMP-binding domain-like"/>
    <property type="match status" value="1"/>
</dbReference>
<dbReference type="InterPro" id="IPR000595">
    <property type="entry name" value="cNMP-bd_dom"/>
</dbReference>
<dbReference type="Pfam" id="PF13545">
    <property type="entry name" value="HTH_Crp_2"/>
    <property type="match status" value="1"/>
</dbReference>
<feature type="domain" description="HTH crp-type" evidence="4">
    <location>
        <begin position="145"/>
        <end position="219"/>
    </location>
</feature>
<dbReference type="InterPro" id="IPR018490">
    <property type="entry name" value="cNMP-bd_dom_sf"/>
</dbReference>
<keyword evidence="6" id="KW-1185">Reference proteome</keyword>
<dbReference type="GO" id="GO:0003677">
    <property type="term" value="F:DNA binding"/>
    <property type="evidence" value="ECO:0007669"/>
    <property type="project" value="UniProtKB-KW"/>
</dbReference>
<dbReference type="InterPro" id="IPR036388">
    <property type="entry name" value="WH-like_DNA-bd_sf"/>
</dbReference>
<evidence type="ECO:0000259" key="4">
    <source>
        <dbReference type="PROSITE" id="PS51063"/>
    </source>
</evidence>
<dbReference type="InterPro" id="IPR012318">
    <property type="entry name" value="HTH_CRP"/>
</dbReference>
<evidence type="ECO:0000256" key="2">
    <source>
        <dbReference type="ARBA" id="ARBA00023125"/>
    </source>
</evidence>
<dbReference type="Pfam" id="PF00027">
    <property type="entry name" value="cNMP_binding"/>
    <property type="match status" value="1"/>
</dbReference>
<dbReference type="RefSeq" id="WP_106515346.1">
    <property type="nucleotide sequence ID" value="NZ_PXYI01000009.1"/>
</dbReference>
<evidence type="ECO:0000256" key="3">
    <source>
        <dbReference type="ARBA" id="ARBA00023163"/>
    </source>
</evidence>
<keyword evidence="2" id="KW-0238">DNA-binding</keyword>
<dbReference type="OrthoDB" id="6155297at2"/>
<dbReference type="EMBL" id="PXYI01000009">
    <property type="protein sequence ID" value="PSJ37355.1"/>
    <property type="molecule type" value="Genomic_DNA"/>
</dbReference>
<accession>A0A2P7QHC7</accession>
<dbReference type="Proteomes" id="UP000241167">
    <property type="component" value="Unassembled WGS sequence"/>
</dbReference>
<dbReference type="Gene3D" id="1.10.10.10">
    <property type="entry name" value="Winged helix-like DNA-binding domain superfamily/Winged helix DNA-binding domain"/>
    <property type="match status" value="1"/>
</dbReference>
<proteinExistence type="predicted"/>
<keyword evidence="1" id="KW-0805">Transcription regulation</keyword>
<dbReference type="SUPFAM" id="SSF46785">
    <property type="entry name" value="Winged helix' DNA-binding domain"/>
    <property type="match status" value="1"/>
</dbReference>
<protein>
    <submittedName>
        <fullName evidence="5">Crp/Fnr family transcriptional regulator</fullName>
    </submittedName>
</protein>
<dbReference type="GO" id="GO:0006355">
    <property type="term" value="P:regulation of DNA-templated transcription"/>
    <property type="evidence" value="ECO:0007669"/>
    <property type="project" value="InterPro"/>
</dbReference>
<sequence length="239" mass="27567">MIERHLLKLRARDEISDEEERAIRAVVARAEEVPADKVYIRHDVLLDTCTLLLDGIMCRYKDLRNGERQITELHVAGDFVDLHSFTLKRLDHDIMALTPCVVAIVPHERILELTERFPHLARVYWFGTNLDAAIHREWELSLGRRTAAARIAHLLCELFVRLGLVGLATNKGYDLPLTQTDLAECLGLTPVHVNRMLKELREQGLVEFASGHVDIRNWEGLQRIAEFSPSYLYLERRSR</sequence>
<evidence type="ECO:0000256" key="1">
    <source>
        <dbReference type="ARBA" id="ARBA00023015"/>
    </source>
</evidence>
<dbReference type="CDD" id="cd00092">
    <property type="entry name" value="HTH_CRP"/>
    <property type="match status" value="1"/>
</dbReference>
<reference evidence="5 6" key="1">
    <citation type="submission" date="2018-03" db="EMBL/GenBank/DDBJ databases">
        <title>The draft genome of Sphingosinicella sp. GL-C-18.</title>
        <authorList>
            <person name="Liu L."/>
            <person name="Li L."/>
            <person name="Liang L."/>
            <person name="Zhang X."/>
            <person name="Wang T."/>
        </authorList>
    </citation>
    <scope>NUCLEOTIDE SEQUENCE [LARGE SCALE GENOMIC DNA]</scope>
    <source>
        <strain evidence="5 6">GL-C-18</strain>
    </source>
</reference>
<dbReference type="PRINTS" id="PR00034">
    <property type="entry name" value="HTHCRP"/>
</dbReference>
<comment type="caution">
    <text evidence="5">The sequence shown here is derived from an EMBL/GenBank/DDBJ whole genome shotgun (WGS) entry which is preliminary data.</text>
</comment>
<evidence type="ECO:0000313" key="5">
    <source>
        <dbReference type="EMBL" id="PSJ37355.1"/>
    </source>
</evidence>
<dbReference type="CDD" id="cd00038">
    <property type="entry name" value="CAP_ED"/>
    <property type="match status" value="1"/>
</dbReference>
<organism evidence="5 6">
    <name type="scientific">Allosphingosinicella deserti</name>
    <dbReference type="NCBI Taxonomy" id="2116704"/>
    <lineage>
        <taxon>Bacteria</taxon>
        <taxon>Pseudomonadati</taxon>
        <taxon>Pseudomonadota</taxon>
        <taxon>Alphaproteobacteria</taxon>
        <taxon>Sphingomonadales</taxon>
        <taxon>Sphingomonadaceae</taxon>
        <taxon>Allosphingosinicella</taxon>
    </lineage>
</organism>
<evidence type="ECO:0000313" key="6">
    <source>
        <dbReference type="Proteomes" id="UP000241167"/>
    </source>
</evidence>
<dbReference type="PROSITE" id="PS51063">
    <property type="entry name" value="HTH_CRP_2"/>
    <property type="match status" value="1"/>
</dbReference>
<keyword evidence="3" id="KW-0804">Transcription</keyword>
<name>A0A2P7QHC7_9SPHN</name>